<dbReference type="PANTHER" id="PTHR43581">
    <property type="entry name" value="ATP/GTP PHOSPHATASE"/>
    <property type="match status" value="1"/>
</dbReference>
<dbReference type="InterPro" id="IPR027417">
    <property type="entry name" value="P-loop_NTPase"/>
</dbReference>
<evidence type="ECO:0000313" key="3">
    <source>
        <dbReference type="EMBL" id="GAA0948736.1"/>
    </source>
</evidence>
<accession>A0ABN1QXC5</accession>
<dbReference type="InterPro" id="IPR051396">
    <property type="entry name" value="Bact_Antivir_Def_Nuclease"/>
</dbReference>
<protein>
    <recommendedName>
        <fullName evidence="5">AAA family ATPase</fullName>
    </recommendedName>
</protein>
<sequence length="519" mass="57424">MLINSVEIRSFRSIKDSGLLELGPVTVLIGRNNSGKSALLRAIYLVQSGAHFQEEDRRLRERGDVQVRLGLAQPYASPVKAVYRNDGPPPIDLALEVTVPPAGTPAVHATWLQGAARNNISPLPSARPHHLFVPVFARRKPLSSYDSNVDIDKSRSVAVNDHNLTAWIHSLTGDHPESRRFRDLVGQVLGNETSVSTFPTQHGQQPGLAVSQYEGISLDRMGEGISGVLTILAELASPGPRVLLIEEPENDLHPEALRELLRVIIEAVNEHACQVIVSTHSDFVLRTLGSTPGAIIYKSSLSLHPGDGLPTTEYTRLRSAIERRDALADLGYDVTDPVGWLIFEESTAERFFREVLIPFFVPQLAGFRTLAAGGTGKVKKMFEDLRRFMLFVQKVEDSEAEPEPRAWVIVDGDQSGHEAVAELAGKFERWPSDRFVTLSEPTIETYYPDCFQERVKAIEDARAAGADWKSVQEQKGALVVDVCSWFSDTDGAKSEIEASAGELIDQLRIIETRHRELYT</sequence>
<comment type="caution">
    <text evidence="3">The sequence shown here is derived from an EMBL/GenBank/DDBJ whole genome shotgun (WGS) entry which is preliminary data.</text>
</comment>
<evidence type="ECO:0000313" key="4">
    <source>
        <dbReference type="Proteomes" id="UP001500542"/>
    </source>
</evidence>
<dbReference type="Gene3D" id="3.40.50.300">
    <property type="entry name" value="P-loop containing nucleotide triphosphate hydrolases"/>
    <property type="match status" value="2"/>
</dbReference>
<dbReference type="InterPro" id="IPR003959">
    <property type="entry name" value="ATPase_AAA_core"/>
</dbReference>
<dbReference type="RefSeq" id="WP_343973823.1">
    <property type="nucleotide sequence ID" value="NZ_BAAAHK010000011.1"/>
</dbReference>
<dbReference type="InterPro" id="IPR041685">
    <property type="entry name" value="AAA_GajA/Old/RecF-like"/>
</dbReference>
<organism evidence="3 4">
    <name type="scientific">Kribbella koreensis</name>
    <dbReference type="NCBI Taxonomy" id="57909"/>
    <lineage>
        <taxon>Bacteria</taxon>
        <taxon>Bacillati</taxon>
        <taxon>Actinomycetota</taxon>
        <taxon>Actinomycetes</taxon>
        <taxon>Propionibacteriales</taxon>
        <taxon>Kribbellaceae</taxon>
        <taxon>Kribbella</taxon>
    </lineage>
</organism>
<evidence type="ECO:0000259" key="2">
    <source>
        <dbReference type="Pfam" id="PF13304"/>
    </source>
</evidence>
<feature type="domain" description="Endonuclease GajA/Old nuclease/RecF-like AAA" evidence="1">
    <location>
        <begin position="1"/>
        <end position="49"/>
    </location>
</feature>
<reference evidence="3 4" key="1">
    <citation type="journal article" date="2019" name="Int. J. Syst. Evol. Microbiol.">
        <title>The Global Catalogue of Microorganisms (GCM) 10K type strain sequencing project: providing services to taxonomists for standard genome sequencing and annotation.</title>
        <authorList>
            <consortium name="The Broad Institute Genomics Platform"/>
            <consortium name="The Broad Institute Genome Sequencing Center for Infectious Disease"/>
            <person name="Wu L."/>
            <person name="Ma J."/>
        </authorList>
    </citation>
    <scope>NUCLEOTIDE SEQUENCE [LARGE SCALE GENOMIC DNA]</scope>
    <source>
        <strain evidence="3 4">JCM 10977</strain>
    </source>
</reference>
<feature type="domain" description="ATPase AAA-type core" evidence="2">
    <location>
        <begin position="209"/>
        <end position="285"/>
    </location>
</feature>
<gene>
    <name evidence="3" type="ORF">GCM10009554_46660</name>
</gene>
<proteinExistence type="predicted"/>
<dbReference type="Pfam" id="PF13175">
    <property type="entry name" value="AAA_15"/>
    <property type="match status" value="1"/>
</dbReference>
<dbReference type="EMBL" id="BAAAHK010000011">
    <property type="protein sequence ID" value="GAA0948736.1"/>
    <property type="molecule type" value="Genomic_DNA"/>
</dbReference>
<keyword evidence="4" id="KW-1185">Reference proteome</keyword>
<name>A0ABN1QXC5_9ACTN</name>
<dbReference type="PANTHER" id="PTHR43581:SF2">
    <property type="entry name" value="EXCINUCLEASE ATPASE SUBUNIT"/>
    <property type="match status" value="1"/>
</dbReference>
<dbReference type="Proteomes" id="UP001500542">
    <property type="component" value="Unassembled WGS sequence"/>
</dbReference>
<evidence type="ECO:0008006" key="5">
    <source>
        <dbReference type="Google" id="ProtNLM"/>
    </source>
</evidence>
<evidence type="ECO:0000259" key="1">
    <source>
        <dbReference type="Pfam" id="PF13175"/>
    </source>
</evidence>
<dbReference type="Pfam" id="PF13304">
    <property type="entry name" value="AAA_21"/>
    <property type="match status" value="1"/>
</dbReference>
<dbReference type="SUPFAM" id="SSF52540">
    <property type="entry name" value="P-loop containing nucleoside triphosphate hydrolases"/>
    <property type="match status" value="1"/>
</dbReference>